<dbReference type="SUPFAM" id="SSF46785">
    <property type="entry name" value="Winged helix' DNA-binding domain"/>
    <property type="match status" value="1"/>
</dbReference>
<organism evidence="5 6">
    <name type="scientific">Sphingomonas abietis</name>
    <dbReference type="NCBI Taxonomy" id="3012344"/>
    <lineage>
        <taxon>Bacteria</taxon>
        <taxon>Pseudomonadati</taxon>
        <taxon>Pseudomonadota</taxon>
        <taxon>Alphaproteobacteria</taxon>
        <taxon>Sphingomonadales</taxon>
        <taxon>Sphingomonadaceae</taxon>
        <taxon>Sphingomonas</taxon>
    </lineage>
</organism>
<dbReference type="PANTHER" id="PTHR43537:SF45">
    <property type="entry name" value="GNTR FAMILY REGULATORY PROTEIN"/>
    <property type="match status" value="1"/>
</dbReference>
<dbReference type="Gene3D" id="1.20.120.530">
    <property type="entry name" value="GntR ligand-binding domain-like"/>
    <property type="match status" value="1"/>
</dbReference>
<dbReference type="InterPro" id="IPR011711">
    <property type="entry name" value="GntR_C"/>
</dbReference>
<sequence>MKPAMQTSDAEDAKPVSIYGVEMFAPLDAAGAGLRRLSASAQIYAALREEIASLVRMPGAALSEAEIAAAFGVSRTPVREAILRLADEGLVDVAPQAGTRVARIPLAELPEMVEIRLLLEGAIVRAAVERASAADIAGLDALLAIQTTYAQNDDRANFHRQDEIFHRRLGEIAGKPASWALLDRVKLNLGRFRRLTLPIPGRMMIVVSEHAALVAALRARNSEAAVVALDAHLREILGALGDVREAYPQLFHANGAPR</sequence>
<dbReference type="Gene3D" id="1.10.10.10">
    <property type="entry name" value="Winged helix-like DNA-binding domain superfamily/Winged helix DNA-binding domain"/>
    <property type="match status" value="1"/>
</dbReference>
<dbReference type="PANTHER" id="PTHR43537">
    <property type="entry name" value="TRANSCRIPTIONAL REGULATOR, GNTR FAMILY"/>
    <property type="match status" value="1"/>
</dbReference>
<dbReference type="Proteomes" id="UP001210865">
    <property type="component" value="Chromosome"/>
</dbReference>
<accession>A0ABY7NIJ2</accession>
<protein>
    <submittedName>
        <fullName evidence="5">GntR family transcriptional regulator</fullName>
    </submittedName>
</protein>
<dbReference type="SMART" id="SM00345">
    <property type="entry name" value="HTH_GNTR"/>
    <property type="match status" value="1"/>
</dbReference>
<dbReference type="RefSeq" id="WP_270075990.1">
    <property type="nucleotide sequence ID" value="NZ_CP115174.1"/>
</dbReference>
<keyword evidence="2" id="KW-0238">DNA-binding</keyword>
<keyword evidence="6" id="KW-1185">Reference proteome</keyword>
<dbReference type="InterPro" id="IPR036388">
    <property type="entry name" value="WH-like_DNA-bd_sf"/>
</dbReference>
<keyword evidence="1" id="KW-0805">Transcription regulation</keyword>
<feature type="domain" description="HTH gntR-type" evidence="4">
    <location>
        <begin position="37"/>
        <end position="104"/>
    </location>
</feature>
<reference evidence="5 6" key="1">
    <citation type="submission" date="2022-12" db="EMBL/GenBank/DDBJ databases">
        <title>Sphingomonas abieness sp. nov., an endophytic bacterium isolated from Abies koreana.</title>
        <authorList>
            <person name="Jiang L."/>
            <person name="Lee J."/>
        </authorList>
    </citation>
    <scope>NUCLEOTIDE SEQUENCE [LARGE SCALE GENOMIC DNA]</scope>
    <source>
        <strain evidence="6">PAMB 00755</strain>
    </source>
</reference>
<dbReference type="EMBL" id="CP115174">
    <property type="protein sequence ID" value="WBO21341.1"/>
    <property type="molecule type" value="Genomic_DNA"/>
</dbReference>
<evidence type="ECO:0000256" key="1">
    <source>
        <dbReference type="ARBA" id="ARBA00023015"/>
    </source>
</evidence>
<name>A0ABY7NIJ2_9SPHN</name>
<dbReference type="SUPFAM" id="SSF48008">
    <property type="entry name" value="GntR ligand-binding domain-like"/>
    <property type="match status" value="1"/>
</dbReference>
<dbReference type="Pfam" id="PF00392">
    <property type="entry name" value="GntR"/>
    <property type="match status" value="1"/>
</dbReference>
<evidence type="ECO:0000259" key="4">
    <source>
        <dbReference type="PROSITE" id="PS50949"/>
    </source>
</evidence>
<dbReference type="InterPro" id="IPR036390">
    <property type="entry name" value="WH_DNA-bd_sf"/>
</dbReference>
<keyword evidence="3" id="KW-0804">Transcription</keyword>
<dbReference type="SMART" id="SM00895">
    <property type="entry name" value="FCD"/>
    <property type="match status" value="1"/>
</dbReference>
<dbReference type="InterPro" id="IPR000524">
    <property type="entry name" value="Tscrpt_reg_HTH_GntR"/>
</dbReference>
<dbReference type="CDD" id="cd07377">
    <property type="entry name" value="WHTH_GntR"/>
    <property type="match status" value="1"/>
</dbReference>
<dbReference type="InterPro" id="IPR008920">
    <property type="entry name" value="TF_FadR/GntR_C"/>
</dbReference>
<dbReference type="PROSITE" id="PS50949">
    <property type="entry name" value="HTH_GNTR"/>
    <property type="match status" value="1"/>
</dbReference>
<proteinExistence type="predicted"/>
<dbReference type="Pfam" id="PF07729">
    <property type="entry name" value="FCD"/>
    <property type="match status" value="1"/>
</dbReference>
<evidence type="ECO:0000256" key="2">
    <source>
        <dbReference type="ARBA" id="ARBA00023125"/>
    </source>
</evidence>
<evidence type="ECO:0000256" key="3">
    <source>
        <dbReference type="ARBA" id="ARBA00023163"/>
    </source>
</evidence>
<gene>
    <name evidence="5" type="ORF">PBT88_14250</name>
</gene>
<dbReference type="PRINTS" id="PR00035">
    <property type="entry name" value="HTHGNTR"/>
</dbReference>
<evidence type="ECO:0000313" key="5">
    <source>
        <dbReference type="EMBL" id="WBO21341.1"/>
    </source>
</evidence>
<evidence type="ECO:0000313" key="6">
    <source>
        <dbReference type="Proteomes" id="UP001210865"/>
    </source>
</evidence>